<keyword evidence="3" id="KW-1185">Reference proteome</keyword>
<evidence type="ECO:0000313" key="3">
    <source>
        <dbReference type="Proteomes" id="UP000189545"/>
    </source>
</evidence>
<reference evidence="2 3" key="1">
    <citation type="submission" date="2016-03" db="EMBL/GenBank/DDBJ databases">
        <title>Complete genome sequence of Shewanella psychrophila WP2, a deep sea bacterium isolated from west Pacific sediment.</title>
        <authorList>
            <person name="Xu G."/>
            <person name="Jian H."/>
        </authorList>
    </citation>
    <scope>NUCLEOTIDE SEQUENCE [LARGE SCALE GENOMIC DNA]</scope>
    <source>
        <strain evidence="2 3">WP2</strain>
    </source>
</reference>
<dbReference type="KEGG" id="spsw:Sps_01635"/>
<evidence type="ECO:0000256" key="1">
    <source>
        <dbReference type="SAM" id="MobiDB-lite"/>
    </source>
</evidence>
<feature type="region of interest" description="Disordered" evidence="1">
    <location>
        <begin position="160"/>
        <end position="205"/>
    </location>
</feature>
<dbReference type="AlphaFoldDB" id="A0A1S6HMQ4"/>
<name>A0A1S6HMQ4_9GAMM</name>
<proteinExistence type="predicted"/>
<organism evidence="2 3">
    <name type="scientific">Shewanella psychrophila</name>
    <dbReference type="NCBI Taxonomy" id="225848"/>
    <lineage>
        <taxon>Bacteria</taxon>
        <taxon>Pseudomonadati</taxon>
        <taxon>Pseudomonadota</taxon>
        <taxon>Gammaproteobacteria</taxon>
        <taxon>Alteromonadales</taxon>
        <taxon>Shewanellaceae</taxon>
        <taxon>Shewanella</taxon>
    </lineage>
</organism>
<dbReference type="Proteomes" id="UP000189545">
    <property type="component" value="Chromosome"/>
</dbReference>
<protein>
    <submittedName>
        <fullName evidence="2">Uncharacterized protein</fullName>
    </submittedName>
</protein>
<feature type="compositionally biased region" description="Basic and acidic residues" evidence="1">
    <location>
        <begin position="175"/>
        <end position="205"/>
    </location>
</feature>
<accession>A0A1S6HMQ4</accession>
<gene>
    <name evidence="2" type="ORF">Sps_01635</name>
</gene>
<evidence type="ECO:0000313" key="2">
    <source>
        <dbReference type="EMBL" id="AQS36800.1"/>
    </source>
</evidence>
<dbReference type="EMBL" id="CP014782">
    <property type="protein sequence ID" value="AQS36800.1"/>
    <property type="molecule type" value="Genomic_DNA"/>
</dbReference>
<dbReference type="STRING" id="225848.Sps_01635"/>
<sequence length="205" mass="24012">MLLTKGNLTINFVTIQTSFDTRCIGVWLCLRIPFITHLNAVIRFIRFVNNLNASSHVHLQGIERDNSEITLMEDTLMTLSFMKSTLIKNIVPMALMSVFLFSPNLHAQNILKDAVRMNRDIKDNKYKYKHEYNKTKNKVSRATDNARDIADGSYVDKKLDKMEHNTSRKLRRAKDKLDPRDEIAEEMRRDIKQRKREAVDKWLAD</sequence>